<feature type="domain" description="Pyridoxamine 5'-phosphate oxidase N-terminal" evidence="9">
    <location>
        <begin position="90"/>
        <end position="203"/>
    </location>
</feature>
<evidence type="ECO:0000256" key="2">
    <source>
        <dbReference type="ARBA" id="ARBA00004738"/>
    </source>
</evidence>
<comment type="pathway">
    <text evidence="3">Cofactor metabolism; pyridoxal 5'-phosphate salvage; pyridoxal 5'-phosphate from pyridoxine 5'-phosphate: step 1/1.</text>
</comment>
<protein>
    <recommendedName>
        <fullName evidence="4">pyridoxal 5'-phosphate synthase</fullName>
        <ecNumber evidence="4">1.4.3.5</ecNumber>
    </recommendedName>
</protein>
<comment type="pathway">
    <text evidence="2">Cofactor metabolism; pyridoxal 5'-phosphate salvage; pyridoxal 5'-phosphate from pyridoxamine 5'-phosphate: step 1/1.</text>
</comment>
<evidence type="ECO:0000256" key="3">
    <source>
        <dbReference type="ARBA" id="ARBA00005037"/>
    </source>
</evidence>
<dbReference type="RefSeq" id="XP_014149160.1">
    <property type="nucleotide sequence ID" value="XM_014293685.1"/>
</dbReference>
<evidence type="ECO:0000313" key="11">
    <source>
        <dbReference type="Proteomes" id="UP000054560"/>
    </source>
</evidence>
<dbReference type="EC" id="1.4.3.5" evidence="4"/>
<dbReference type="InterPro" id="IPR011576">
    <property type="entry name" value="Pyridox_Oxase_N"/>
</dbReference>
<dbReference type="InterPro" id="IPR012349">
    <property type="entry name" value="Split_barrel_FMN-bd"/>
</dbReference>
<proteinExistence type="predicted"/>
<evidence type="ECO:0000256" key="4">
    <source>
        <dbReference type="ARBA" id="ARBA00012801"/>
    </source>
</evidence>
<keyword evidence="11" id="KW-1185">Reference proteome</keyword>
<dbReference type="PANTHER" id="PTHR10851:SF0">
    <property type="entry name" value="PYRIDOXINE-5'-PHOSPHATE OXIDASE"/>
    <property type="match status" value="1"/>
</dbReference>
<dbReference type="Proteomes" id="UP000054560">
    <property type="component" value="Unassembled WGS sequence"/>
</dbReference>
<evidence type="ECO:0000256" key="7">
    <source>
        <dbReference type="ARBA" id="ARBA00023002"/>
    </source>
</evidence>
<dbReference type="GeneID" id="25912717"/>
<dbReference type="EMBL" id="KQ243744">
    <property type="protein sequence ID" value="KNC75258.1"/>
    <property type="molecule type" value="Genomic_DNA"/>
</dbReference>
<accession>A0A0L0FGT8</accession>
<gene>
    <name evidence="10" type="ORF">SARC_12213</name>
</gene>
<dbReference type="OrthoDB" id="303614at2759"/>
<reference evidence="10 11" key="1">
    <citation type="submission" date="2011-02" db="EMBL/GenBank/DDBJ databases">
        <title>The Genome Sequence of Sphaeroforma arctica JP610.</title>
        <authorList>
            <consortium name="The Broad Institute Genome Sequencing Platform"/>
            <person name="Russ C."/>
            <person name="Cuomo C."/>
            <person name="Young S.K."/>
            <person name="Zeng Q."/>
            <person name="Gargeya S."/>
            <person name="Alvarado L."/>
            <person name="Berlin A."/>
            <person name="Chapman S.B."/>
            <person name="Chen Z."/>
            <person name="Freedman E."/>
            <person name="Gellesch M."/>
            <person name="Goldberg J."/>
            <person name="Griggs A."/>
            <person name="Gujja S."/>
            <person name="Heilman E."/>
            <person name="Heiman D."/>
            <person name="Howarth C."/>
            <person name="Mehta T."/>
            <person name="Neiman D."/>
            <person name="Pearson M."/>
            <person name="Roberts A."/>
            <person name="Saif S."/>
            <person name="Shea T."/>
            <person name="Shenoy N."/>
            <person name="Sisk P."/>
            <person name="Stolte C."/>
            <person name="Sykes S."/>
            <person name="White J."/>
            <person name="Yandava C."/>
            <person name="Burger G."/>
            <person name="Gray M.W."/>
            <person name="Holland P.W.H."/>
            <person name="King N."/>
            <person name="Lang F.B.F."/>
            <person name="Roger A.J."/>
            <person name="Ruiz-Trillo I."/>
            <person name="Haas B."/>
            <person name="Nusbaum C."/>
            <person name="Birren B."/>
        </authorList>
    </citation>
    <scope>NUCLEOTIDE SEQUENCE [LARGE SCALE GENOMIC DNA]</scope>
    <source>
        <strain evidence="10 11">JP610</strain>
    </source>
</reference>
<dbReference type="GO" id="GO:0008615">
    <property type="term" value="P:pyridoxine biosynthetic process"/>
    <property type="evidence" value="ECO:0007669"/>
    <property type="project" value="InterPro"/>
</dbReference>
<dbReference type="AlphaFoldDB" id="A0A0L0FGT8"/>
<evidence type="ECO:0000256" key="1">
    <source>
        <dbReference type="ARBA" id="ARBA00001917"/>
    </source>
</evidence>
<keyword evidence="6" id="KW-0288">FMN</keyword>
<evidence type="ECO:0000313" key="10">
    <source>
        <dbReference type="EMBL" id="KNC75258.1"/>
    </source>
</evidence>
<dbReference type="STRING" id="667725.A0A0L0FGT8"/>
<keyword evidence="7" id="KW-0560">Oxidoreductase</keyword>
<sequence length="250" mass="28435">MSAAKRTSVAAGLPADFPTSQTRRKTIHDDSDDTFFEADEVTQRETQYLTLDALPPDTTSLLRIESLDDDPLRQFAHFYDVRAQTKKGLAFMTLSTVGENGRPTARTVVLQGFDSEGFLFYTCQKSLKGQNIAQNPFAALVFWWPSMYLQTRVEGYVKIATKPESKFCCEKYPPNMCVMAKAFRQGTILTDRALFVDRVQKTWLEHPDHDIPAENWTAYKVIPDKIEFWNGATVEEISCRSAITQACCRY</sequence>
<keyword evidence="5" id="KW-0285">Flavoprotein</keyword>
<evidence type="ECO:0000256" key="6">
    <source>
        <dbReference type="ARBA" id="ARBA00022643"/>
    </source>
</evidence>
<dbReference type="GO" id="GO:0004733">
    <property type="term" value="F:pyridoxamine phosphate oxidase activity"/>
    <property type="evidence" value="ECO:0007669"/>
    <property type="project" value="UniProtKB-EC"/>
</dbReference>
<feature type="region of interest" description="Disordered" evidence="8">
    <location>
        <begin position="1"/>
        <end position="31"/>
    </location>
</feature>
<name>A0A0L0FGT8_9EUKA</name>
<evidence type="ECO:0000259" key="9">
    <source>
        <dbReference type="Pfam" id="PF01243"/>
    </source>
</evidence>
<dbReference type="SUPFAM" id="SSF50475">
    <property type="entry name" value="FMN-binding split barrel"/>
    <property type="match status" value="1"/>
</dbReference>
<dbReference type="eggNOG" id="KOG2586">
    <property type="taxonomic scope" value="Eukaryota"/>
</dbReference>
<comment type="cofactor">
    <cofactor evidence="1">
        <name>FMN</name>
        <dbReference type="ChEBI" id="CHEBI:58210"/>
    </cofactor>
</comment>
<evidence type="ECO:0000256" key="5">
    <source>
        <dbReference type="ARBA" id="ARBA00022630"/>
    </source>
</evidence>
<dbReference type="Pfam" id="PF01243">
    <property type="entry name" value="PNPOx_N"/>
    <property type="match status" value="1"/>
</dbReference>
<dbReference type="PANTHER" id="PTHR10851">
    <property type="entry name" value="PYRIDOXINE-5-PHOSPHATE OXIDASE"/>
    <property type="match status" value="1"/>
</dbReference>
<dbReference type="InterPro" id="IPR000659">
    <property type="entry name" value="Pyridox_Oxase"/>
</dbReference>
<dbReference type="UniPathway" id="UPA01068">
    <property type="reaction ID" value="UER00304"/>
</dbReference>
<evidence type="ECO:0000256" key="8">
    <source>
        <dbReference type="SAM" id="MobiDB-lite"/>
    </source>
</evidence>
<dbReference type="GO" id="GO:0010181">
    <property type="term" value="F:FMN binding"/>
    <property type="evidence" value="ECO:0007669"/>
    <property type="project" value="InterPro"/>
</dbReference>
<dbReference type="Gene3D" id="2.30.110.10">
    <property type="entry name" value="Electron Transport, Fmn-binding Protein, Chain A"/>
    <property type="match status" value="1"/>
</dbReference>
<organism evidence="10 11">
    <name type="scientific">Sphaeroforma arctica JP610</name>
    <dbReference type="NCBI Taxonomy" id="667725"/>
    <lineage>
        <taxon>Eukaryota</taxon>
        <taxon>Ichthyosporea</taxon>
        <taxon>Ichthyophonida</taxon>
        <taxon>Sphaeroforma</taxon>
    </lineage>
</organism>